<evidence type="ECO:0000313" key="2">
    <source>
        <dbReference type="Proteomes" id="UP000594220"/>
    </source>
</evidence>
<dbReference type="AlphaFoldDB" id="A0A7M4E1M8"/>
<dbReference type="GeneTree" id="ENSGT01030000236233"/>
<sequence length="89" mass="9711">MLTSCVTPEQSASNFLEVQVEFSHPRLSNNRSVTPLGVQGCMCATLTGSACVYLTPTGVDNPLNPICDEDCSYFPQMRNTQEVQFISSC</sequence>
<dbReference type="OMA" id="PMNEEYI"/>
<protein>
    <submittedName>
        <fullName evidence="1">Uncharacterized protein</fullName>
    </submittedName>
</protein>
<reference evidence="1" key="1">
    <citation type="submission" date="2025-08" db="UniProtKB">
        <authorList>
            <consortium name="Ensembl"/>
        </authorList>
    </citation>
    <scope>IDENTIFICATION</scope>
</reference>
<organism evidence="1 2">
    <name type="scientific">Crocodylus porosus</name>
    <name type="common">Saltwater crocodile</name>
    <name type="synonym">Estuarine crocodile</name>
    <dbReference type="NCBI Taxonomy" id="8502"/>
    <lineage>
        <taxon>Eukaryota</taxon>
        <taxon>Metazoa</taxon>
        <taxon>Chordata</taxon>
        <taxon>Craniata</taxon>
        <taxon>Vertebrata</taxon>
        <taxon>Euteleostomi</taxon>
        <taxon>Archelosauria</taxon>
        <taxon>Archosauria</taxon>
        <taxon>Crocodylia</taxon>
        <taxon>Longirostres</taxon>
        <taxon>Crocodylidae</taxon>
        <taxon>Crocodylus</taxon>
    </lineage>
</organism>
<proteinExistence type="predicted"/>
<name>A0A7M4E1M8_CROPO</name>
<dbReference type="Ensembl" id="ENSCPRT00005003565.1">
    <property type="protein sequence ID" value="ENSCPRP00005003054.1"/>
    <property type="gene ID" value="ENSCPRG00005002231.1"/>
</dbReference>
<dbReference type="PANTHER" id="PTHR33626:SF2">
    <property type="match status" value="1"/>
</dbReference>
<dbReference type="Proteomes" id="UP000594220">
    <property type="component" value="Unplaced"/>
</dbReference>
<dbReference type="PANTHER" id="PTHR33626">
    <property type="entry name" value="ZGC:158463"/>
    <property type="match status" value="1"/>
</dbReference>
<reference evidence="1" key="2">
    <citation type="submission" date="2025-09" db="UniProtKB">
        <authorList>
            <consortium name="Ensembl"/>
        </authorList>
    </citation>
    <scope>IDENTIFICATION</scope>
</reference>
<accession>A0A7M4E1M8</accession>
<keyword evidence="2" id="KW-1185">Reference proteome</keyword>
<evidence type="ECO:0000313" key="1">
    <source>
        <dbReference type="Ensembl" id="ENSCPRP00005003054.1"/>
    </source>
</evidence>